<organism evidence="2 3">
    <name type="scientific">Nguyenibacter vanlangensis</name>
    <dbReference type="NCBI Taxonomy" id="1216886"/>
    <lineage>
        <taxon>Bacteria</taxon>
        <taxon>Pseudomonadati</taxon>
        <taxon>Pseudomonadota</taxon>
        <taxon>Alphaproteobacteria</taxon>
        <taxon>Acetobacterales</taxon>
        <taxon>Acetobacteraceae</taxon>
        <taxon>Nguyenibacter</taxon>
    </lineage>
</organism>
<dbReference type="RefSeq" id="WP_342627970.1">
    <property type="nucleotide sequence ID" value="NZ_CP152276.1"/>
</dbReference>
<keyword evidence="3" id="KW-1185">Reference proteome</keyword>
<name>A0ABZ3D3W7_9PROT</name>
<protein>
    <submittedName>
        <fullName evidence="2">Preprotein translocase subunit YajC</fullName>
    </submittedName>
</protein>
<sequence length="225" mass="23501">MSAPTKARGASRILPVMQLAGMLLAGAGAALSATAAHDARAQASAITGNQVTTGTVETVDPATGTVLLRDQADGLVTVHIPRGARHLPRVQPGDKIRIRFFQTIAADIAAPGSPMPESTVSSAQGLANRHPHGTMISFRRERVRILAIDAPHHIVTVIDPAQMTRTVTVREKPMQDLLATLKVGDQVDITTMDAVSFTVTNRVVTPSATVTEHAGRPAGGTPPGP</sequence>
<evidence type="ECO:0000256" key="1">
    <source>
        <dbReference type="SAM" id="SignalP"/>
    </source>
</evidence>
<dbReference type="Proteomes" id="UP001449795">
    <property type="component" value="Chromosome"/>
</dbReference>
<accession>A0ABZ3D3W7</accession>
<evidence type="ECO:0000313" key="2">
    <source>
        <dbReference type="EMBL" id="XAE42176.1"/>
    </source>
</evidence>
<dbReference type="EMBL" id="CP152276">
    <property type="protein sequence ID" value="XAE42176.1"/>
    <property type="molecule type" value="Genomic_DNA"/>
</dbReference>
<reference evidence="2 3" key="1">
    <citation type="submission" date="2024-04" db="EMBL/GenBank/DDBJ databases">
        <title>Complete genome sequence of Nguyenibacter vanlangesis HBCM-1154, a strain capable of nitrogen fixation, IAA production, and phosphorus solubilization isolated from sugarcane soil.</title>
        <authorList>
            <person name="MY HANH P."/>
        </authorList>
    </citation>
    <scope>NUCLEOTIDE SEQUENCE [LARGE SCALE GENOMIC DNA]</scope>
    <source>
        <strain evidence="2 3">HBCM 1154</strain>
    </source>
</reference>
<proteinExistence type="predicted"/>
<feature type="chain" id="PRO_5046606859" evidence="1">
    <location>
        <begin position="36"/>
        <end position="225"/>
    </location>
</feature>
<gene>
    <name evidence="2" type="ORF">AAC691_18185</name>
</gene>
<evidence type="ECO:0000313" key="3">
    <source>
        <dbReference type="Proteomes" id="UP001449795"/>
    </source>
</evidence>
<feature type="signal peptide" evidence="1">
    <location>
        <begin position="1"/>
        <end position="35"/>
    </location>
</feature>
<keyword evidence="1" id="KW-0732">Signal</keyword>